<dbReference type="AlphaFoldDB" id="A0A183U3F7"/>
<evidence type="ECO:0000313" key="4">
    <source>
        <dbReference type="WBParaSite" id="TCNE_0000302701-mRNA-1"/>
    </source>
</evidence>
<sequence>MVLLGAFKKCTSTELERFFKEADSDDDDALRTSEFGTFLKLASPSLFDSSKRVINDDFEYFHQQLLAATPQTEYEEVSAIISVTISN</sequence>
<dbReference type="WBParaSite" id="TCNE_0000302701-mRNA-1">
    <property type="protein sequence ID" value="TCNE_0000302701-mRNA-1"/>
    <property type="gene ID" value="TCNE_0000302701"/>
</dbReference>
<organism evidence="3 4">
    <name type="scientific">Toxocara canis</name>
    <name type="common">Canine roundworm</name>
    <dbReference type="NCBI Taxonomy" id="6265"/>
    <lineage>
        <taxon>Eukaryota</taxon>
        <taxon>Metazoa</taxon>
        <taxon>Ecdysozoa</taxon>
        <taxon>Nematoda</taxon>
        <taxon>Chromadorea</taxon>
        <taxon>Rhabditida</taxon>
        <taxon>Spirurina</taxon>
        <taxon>Ascaridomorpha</taxon>
        <taxon>Ascaridoidea</taxon>
        <taxon>Toxocaridae</taxon>
        <taxon>Toxocara</taxon>
    </lineage>
</organism>
<dbReference type="PROSITE" id="PS50222">
    <property type="entry name" value="EF_HAND_2"/>
    <property type="match status" value="1"/>
</dbReference>
<dbReference type="EMBL" id="UYWY01003538">
    <property type="protein sequence ID" value="VDM28744.1"/>
    <property type="molecule type" value="Genomic_DNA"/>
</dbReference>
<dbReference type="InterPro" id="IPR011992">
    <property type="entry name" value="EF-hand-dom_pair"/>
</dbReference>
<dbReference type="Proteomes" id="UP000050794">
    <property type="component" value="Unassembled WGS sequence"/>
</dbReference>
<protein>
    <submittedName>
        <fullName evidence="4">EF-hand domain-containing protein</fullName>
    </submittedName>
</protein>
<gene>
    <name evidence="2" type="ORF">TCNE_LOCUS3027</name>
</gene>
<reference evidence="2 3" key="2">
    <citation type="submission" date="2018-11" db="EMBL/GenBank/DDBJ databases">
        <authorList>
            <consortium name="Pathogen Informatics"/>
        </authorList>
    </citation>
    <scope>NUCLEOTIDE SEQUENCE [LARGE SCALE GENOMIC DNA]</scope>
</reference>
<proteinExistence type="predicted"/>
<dbReference type="InterPro" id="IPR002048">
    <property type="entry name" value="EF_hand_dom"/>
</dbReference>
<name>A0A183U3F7_TOXCA</name>
<evidence type="ECO:0000259" key="1">
    <source>
        <dbReference type="PROSITE" id="PS50222"/>
    </source>
</evidence>
<accession>A0A183U3F7</accession>
<evidence type="ECO:0000313" key="2">
    <source>
        <dbReference type="EMBL" id="VDM28744.1"/>
    </source>
</evidence>
<dbReference type="GO" id="GO:0005509">
    <property type="term" value="F:calcium ion binding"/>
    <property type="evidence" value="ECO:0007669"/>
    <property type="project" value="InterPro"/>
</dbReference>
<evidence type="ECO:0000313" key="3">
    <source>
        <dbReference type="Proteomes" id="UP000050794"/>
    </source>
</evidence>
<dbReference type="SUPFAM" id="SSF47473">
    <property type="entry name" value="EF-hand"/>
    <property type="match status" value="1"/>
</dbReference>
<reference evidence="4" key="1">
    <citation type="submission" date="2016-06" db="UniProtKB">
        <authorList>
            <consortium name="WormBaseParasite"/>
        </authorList>
    </citation>
    <scope>IDENTIFICATION</scope>
</reference>
<keyword evidence="3" id="KW-1185">Reference proteome</keyword>
<feature type="domain" description="EF-hand" evidence="1">
    <location>
        <begin position="10"/>
        <end position="45"/>
    </location>
</feature>